<reference evidence="2 3" key="1">
    <citation type="submission" date="2016-10" db="EMBL/GenBank/DDBJ databases">
        <authorList>
            <person name="de Groot N.N."/>
        </authorList>
    </citation>
    <scope>NUCLEOTIDE SEQUENCE [LARGE SCALE GENOMIC DNA]</scope>
    <source>
        <strain evidence="2 3">YAD2003</strain>
    </source>
</reference>
<name>A0A1H6ISR0_RUMFL</name>
<keyword evidence="1" id="KW-0472">Membrane</keyword>
<evidence type="ECO:0000313" key="3">
    <source>
        <dbReference type="Proteomes" id="UP000183190"/>
    </source>
</evidence>
<keyword evidence="1" id="KW-0812">Transmembrane</keyword>
<sequence length="70" mass="7171">MNIADDTESKGVYSLNTAVTAAIAIAKAVAISERRLNTLRSMSSNGLVGVSVGAKIVIIIAPVPENSAET</sequence>
<accession>A0A1H6ISR0</accession>
<protein>
    <submittedName>
        <fullName evidence="2">Uncharacterized protein</fullName>
    </submittedName>
</protein>
<dbReference type="Proteomes" id="UP000183190">
    <property type="component" value="Unassembled WGS sequence"/>
</dbReference>
<feature type="transmembrane region" description="Helical" evidence="1">
    <location>
        <begin position="12"/>
        <end position="30"/>
    </location>
</feature>
<evidence type="ECO:0000256" key="1">
    <source>
        <dbReference type="SAM" id="Phobius"/>
    </source>
</evidence>
<gene>
    <name evidence="2" type="ORF">SAMN02910265_01234</name>
</gene>
<dbReference type="AlphaFoldDB" id="A0A1H6ISR0"/>
<organism evidence="2 3">
    <name type="scientific">Ruminococcus flavefaciens</name>
    <dbReference type="NCBI Taxonomy" id="1265"/>
    <lineage>
        <taxon>Bacteria</taxon>
        <taxon>Bacillati</taxon>
        <taxon>Bacillota</taxon>
        <taxon>Clostridia</taxon>
        <taxon>Eubacteriales</taxon>
        <taxon>Oscillospiraceae</taxon>
        <taxon>Ruminococcus</taxon>
    </lineage>
</organism>
<dbReference type="EMBL" id="FNWV01000003">
    <property type="protein sequence ID" value="SEH52324.1"/>
    <property type="molecule type" value="Genomic_DNA"/>
</dbReference>
<evidence type="ECO:0000313" key="2">
    <source>
        <dbReference type="EMBL" id="SEH52324.1"/>
    </source>
</evidence>
<keyword evidence="1" id="KW-1133">Transmembrane helix</keyword>
<feature type="transmembrane region" description="Helical" evidence="1">
    <location>
        <begin position="42"/>
        <end position="63"/>
    </location>
</feature>
<proteinExistence type="predicted"/>